<dbReference type="InterPro" id="IPR052052">
    <property type="entry name" value="Polysaccharide_Lyase_9"/>
</dbReference>
<sequence>MKFFLRNSVTKQLDAPQKVRLNQLLGIIFMLKMSSFRLSPRAMLCTSFTVLLASCGGGSGADAVQADTAADAQTAQVQLDARNHHHSGGTTAPTPTPTPAPAPAPAPTSPTTYNLYVSTTGSDSNAGTQSAPFKTILKASQVAKPDTTVHVAPGTYTGGFQTTVSGTSSGRIRFVS</sequence>
<feature type="non-terminal residue" evidence="11">
    <location>
        <position position="176"/>
    </location>
</feature>
<evidence type="ECO:0000256" key="4">
    <source>
        <dbReference type="ARBA" id="ARBA00022723"/>
    </source>
</evidence>
<evidence type="ECO:0000256" key="8">
    <source>
        <dbReference type="ARBA" id="ARBA00038263"/>
    </source>
</evidence>
<dbReference type="InterPro" id="IPR011050">
    <property type="entry name" value="Pectin_lyase_fold/virulence"/>
</dbReference>
<evidence type="ECO:0000256" key="6">
    <source>
        <dbReference type="ARBA" id="ARBA00022837"/>
    </source>
</evidence>
<comment type="cofactor">
    <cofactor evidence="1">
        <name>Ca(2+)</name>
        <dbReference type="ChEBI" id="CHEBI:29108"/>
    </cofactor>
</comment>
<accession>A0ABV7F8D8</accession>
<feature type="compositionally biased region" description="Polar residues" evidence="9">
    <location>
        <begin position="113"/>
        <end position="128"/>
    </location>
</feature>
<name>A0ABV7F8D8_9BURK</name>
<keyword evidence="12" id="KW-1185">Reference proteome</keyword>
<gene>
    <name evidence="11" type="ORF">ACFOFO_26160</name>
</gene>
<protein>
    <submittedName>
        <fullName evidence="11">DUF1565 domain-containing protein</fullName>
    </submittedName>
</protein>
<dbReference type="Pfam" id="PF07602">
    <property type="entry name" value="DUF1565"/>
    <property type="match status" value="1"/>
</dbReference>
<proteinExistence type="inferred from homology"/>
<evidence type="ECO:0000259" key="10">
    <source>
        <dbReference type="Pfam" id="PF07602"/>
    </source>
</evidence>
<evidence type="ECO:0000256" key="3">
    <source>
        <dbReference type="ARBA" id="ARBA00022525"/>
    </source>
</evidence>
<keyword evidence="6" id="KW-0106">Calcium</keyword>
<evidence type="ECO:0000256" key="2">
    <source>
        <dbReference type="ARBA" id="ARBA00004613"/>
    </source>
</evidence>
<reference evidence="12" key="1">
    <citation type="journal article" date="2019" name="Int. J. Syst. Evol. Microbiol.">
        <title>The Global Catalogue of Microorganisms (GCM) 10K type strain sequencing project: providing services to taxonomists for standard genome sequencing and annotation.</title>
        <authorList>
            <consortium name="The Broad Institute Genomics Platform"/>
            <consortium name="The Broad Institute Genome Sequencing Center for Infectious Disease"/>
            <person name="Wu L."/>
            <person name="Ma J."/>
        </authorList>
    </citation>
    <scope>NUCLEOTIDE SEQUENCE [LARGE SCALE GENOMIC DNA]</scope>
    <source>
        <strain evidence="12">KCTC 42986</strain>
    </source>
</reference>
<feature type="domain" description="DUF1565" evidence="10">
    <location>
        <begin position="120"/>
        <end position="157"/>
    </location>
</feature>
<organism evidence="11 12">
    <name type="scientific">Undibacterium arcticum</name>
    <dbReference type="NCBI Taxonomy" id="1762892"/>
    <lineage>
        <taxon>Bacteria</taxon>
        <taxon>Pseudomonadati</taxon>
        <taxon>Pseudomonadota</taxon>
        <taxon>Betaproteobacteria</taxon>
        <taxon>Burkholderiales</taxon>
        <taxon>Oxalobacteraceae</taxon>
        <taxon>Undibacterium</taxon>
    </lineage>
</organism>
<evidence type="ECO:0000256" key="9">
    <source>
        <dbReference type="SAM" id="MobiDB-lite"/>
    </source>
</evidence>
<feature type="compositionally biased region" description="Pro residues" evidence="9">
    <location>
        <begin position="94"/>
        <end position="108"/>
    </location>
</feature>
<evidence type="ECO:0000313" key="11">
    <source>
        <dbReference type="EMBL" id="MFC3111384.1"/>
    </source>
</evidence>
<comment type="caution">
    <text evidence="11">The sequence shown here is derived from an EMBL/GenBank/DDBJ whole genome shotgun (WGS) entry which is preliminary data.</text>
</comment>
<keyword evidence="4" id="KW-0479">Metal-binding</keyword>
<dbReference type="EMBL" id="JBHRTP010000112">
    <property type="protein sequence ID" value="MFC3111384.1"/>
    <property type="molecule type" value="Genomic_DNA"/>
</dbReference>
<comment type="similarity">
    <text evidence="8">Belongs to the polysaccharide lyase 9 family.</text>
</comment>
<comment type="subcellular location">
    <subcellularLocation>
        <location evidence="2">Secreted</location>
    </subcellularLocation>
</comment>
<evidence type="ECO:0000313" key="12">
    <source>
        <dbReference type="Proteomes" id="UP001595530"/>
    </source>
</evidence>
<dbReference type="Proteomes" id="UP001595530">
    <property type="component" value="Unassembled WGS sequence"/>
</dbReference>
<dbReference type="InterPro" id="IPR011459">
    <property type="entry name" value="DUF1565"/>
</dbReference>
<dbReference type="InterPro" id="IPR012334">
    <property type="entry name" value="Pectin_lyas_fold"/>
</dbReference>
<dbReference type="PANTHER" id="PTHR40088:SF1">
    <property type="entry name" value="PECTATE LYASE PEL9"/>
    <property type="match status" value="1"/>
</dbReference>
<dbReference type="SUPFAM" id="SSF51126">
    <property type="entry name" value="Pectin lyase-like"/>
    <property type="match status" value="1"/>
</dbReference>
<dbReference type="PANTHER" id="PTHR40088">
    <property type="entry name" value="PECTATE LYASE (EUROFUNG)"/>
    <property type="match status" value="1"/>
</dbReference>
<keyword evidence="7" id="KW-0456">Lyase</keyword>
<evidence type="ECO:0000256" key="1">
    <source>
        <dbReference type="ARBA" id="ARBA00001913"/>
    </source>
</evidence>
<dbReference type="RefSeq" id="WP_390333493.1">
    <property type="nucleotide sequence ID" value="NZ_JBHRTP010000112.1"/>
</dbReference>
<keyword evidence="3" id="KW-0964">Secreted</keyword>
<feature type="region of interest" description="Disordered" evidence="9">
    <location>
        <begin position="83"/>
        <end position="128"/>
    </location>
</feature>
<dbReference type="Gene3D" id="2.160.20.10">
    <property type="entry name" value="Single-stranded right-handed beta-helix, Pectin lyase-like"/>
    <property type="match status" value="1"/>
</dbReference>
<keyword evidence="5" id="KW-0732">Signal</keyword>
<evidence type="ECO:0000256" key="5">
    <source>
        <dbReference type="ARBA" id="ARBA00022729"/>
    </source>
</evidence>
<evidence type="ECO:0000256" key="7">
    <source>
        <dbReference type="ARBA" id="ARBA00023239"/>
    </source>
</evidence>